<dbReference type="SUPFAM" id="SSF55418">
    <property type="entry name" value="eIF4e-like"/>
    <property type="match status" value="1"/>
</dbReference>
<gene>
    <name evidence="2" type="ORF">KIPB_014400</name>
</gene>
<dbReference type="GO" id="GO:0003743">
    <property type="term" value="F:translation initiation factor activity"/>
    <property type="evidence" value="ECO:0007669"/>
    <property type="project" value="UniProtKB-KW"/>
</dbReference>
<dbReference type="Gene3D" id="3.30.760.10">
    <property type="entry name" value="RNA Cap, Translation Initiation Factor Eif4e"/>
    <property type="match status" value="1"/>
</dbReference>
<keyword evidence="2" id="KW-0648">Protein biosynthesis</keyword>
<evidence type="ECO:0000313" key="2">
    <source>
        <dbReference type="EMBL" id="GIQ91237.1"/>
    </source>
</evidence>
<dbReference type="InterPro" id="IPR023398">
    <property type="entry name" value="TIF_eIF4e-like"/>
</dbReference>
<feature type="compositionally biased region" description="Polar residues" evidence="1">
    <location>
        <begin position="68"/>
        <end position="89"/>
    </location>
</feature>
<dbReference type="AlphaFoldDB" id="A0A9K3DAF5"/>
<protein>
    <submittedName>
        <fullName evidence="2">Translation Initiation factor eIF- 4e-like</fullName>
    </submittedName>
</protein>
<evidence type="ECO:0000313" key="3">
    <source>
        <dbReference type="Proteomes" id="UP000265618"/>
    </source>
</evidence>
<sequence length="117" mass="13557">IKPIWEDTTNKYILSHEFSVTKKDEVICEFLERIPQVFLMRLVGGSFGPQAAHVNGIFVKYRFASTQKPAKNNATRAQQPRRNIQTPPDRQTMRIELWLDTNDPEVLADLKTEMLNL</sequence>
<keyword evidence="2" id="KW-0396">Initiation factor</keyword>
<comment type="caution">
    <text evidence="2">The sequence shown here is derived from an EMBL/GenBank/DDBJ whole genome shotgun (WGS) entry which is preliminary data.</text>
</comment>
<evidence type="ECO:0000256" key="1">
    <source>
        <dbReference type="SAM" id="MobiDB-lite"/>
    </source>
</evidence>
<feature type="region of interest" description="Disordered" evidence="1">
    <location>
        <begin position="68"/>
        <end position="92"/>
    </location>
</feature>
<accession>A0A9K3DAF5</accession>
<keyword evidence="3" id="KW-1185">Reference proteome</keyword>
<organism evidence="2 3">
    <name type="scientific">Kipferlia bialata</name>
    <dbReference type="NCBI Taxonomy" id="797122"/>
    <lineage>
        <taxon>Eukaryota</taxon>
        <taxon>Metamonada</taxon>
        <taxon>Carpediemonas-like organisms</taxon>
        <taxon>Kipferlia</taxon>
    </lineage>
</organism>
<dbReference type="EMBL" id="BDIP01007373">
    <property type="protein sequence ID" value="GIQ91237.1"/>
    <property type="molecule type" value="Genomic_DNA"/>
</dbReference>
<name>A0A9K3DAF5_9EUKA</name>
<dbReference type="Proteomes" id="UP000265618">
    <property type="component" value="Unassembled WGS sequence"/>
</dbReference>
<feature type="non-terminal residue" evidence="2">
    <location>
        <position position="1"/>
    </location>
</feature>
<feature type="non-terminal residue" evidence="2">
    <location>
        <position position="117"/>
    </location>
</feature>
<proteinExistence type="predicted"/>
<reference evidence="2 3" key="1">
    <citation type="journal article" date="2018" name="PLoS ONE">
        <title>The draft genome of Kipferlia bialata reveals reductive genome evolution in fornicate parasites.</title>
        <authorList>
            <person name="Tanifuji G."/>
            <person name="Takabayashi S."/>
            <person name="Kume K."/>
            <person name="Takagi M."/>
            <person name="Nakayama T."/>
            <person name="Kamikawa R."/>
            <person name="Inagaki Y."/>
            <person name="Hashimoto T."/>
        </authorList>
    </citation>
    <scope>NUCLEOTIDE SEQUENCE [LARGE SCALE GENOMIC DNA]</scope>
    <source>
        <strain evidence="2">NY0173</strain>
    </source>
</reference>